<gene>
    <name evidence="1" type="ORF">F0562_005842</name>
</gene>
<dbReference type="OrthoDB" id="690655at2759"/>
<protein>
    <submittedName>
        <fullName evidence="1">Uncharacterized protein</fullName>
    </submittedName>
</protein>
<proteinExistence type="predicted"/>
<dbReference type="AlphaFoldDB" id="A0A5J5AJF4"/>
<dbReference type="EMBL" id="CM018043">
    <property type="protein sequence ID" value="KAA8531133.1"/>
    <property type="molecule type" value="Genomic_DNA"/>
</dbReference>
<evidence type="ECO:0000313" key="2">
    <source>
        <dbReference type="Proteomes" id="UP000325577"/>
    </source>
</evidence>
<evidence type="ECO:0000313" key="1">
    <source>
        <dbReference type="EMBL" id="KAA8531133.1"/>
    </source>
</evidence>
<keyword evidence="2" id="KW-1185">Reference proteome</keyword>
<accession>A0A5J5AJF4</accession>
<organism evidence="1 2">
    <name type="scientific">Nyssa sinensis</name>
    <dbReference type="NCBI Taxonomy" id="561372"/>
    <lineage>
        <taxon>Eukaryota</taxon>
        <taxon>Viridiplantae</taxon>
        <taxon>Streptophyta</taxon>
        <taxon>Embryophyta</taxon>
        <taxon>Tracheophyta</taxon>
        <taxon>Spermatophyta</taxon>
        <taxon>Magnoliopsida</taxon>
        <taxon>eudicotyledons</taxon>
        <taxon>Gunneridae</taxon>
        <taxon>Pentapetalae</taxon>
        <taxon>asterids</taxon>
        <taxon>Cornales</taxon>
        <taxon>Nyssaceae</taxon>
        <taxon>Nyssa</taxon>
    </lineage>
</organism>
<dbReference type="Proteomes" id="UP000325577">
    <property type="component" value="Linkage Group LG2"/>
</dbReference>
<name>A0A5J5AJF4_9ASTE</name>
<sequence>MPRLHTDSSCSEHVVSPEFMCEVQSEPKWDDFEKVLDYQFNYMNAFPDDPFAPQVQFPEEPARTMAGHVHAHPKALLDVGYKIVGPKYFYNIVVDTPDTCSILLVDRTVEDRRSSKSY</sequence>
<reference evidence="1 2" key="1">
    <citation type="submission" date="2019-09" db="EMBL/GenBank/DDBJ databases">
        <title>A chromosome-level genome assembly of the Chinese tupelo Nyssa sinensis.</title>
        <authorList>
            <person name="Yang X."/>
            <person name="Kang M."/>
            <person name="Yang Y."/>
            <person name="Xiong H."/>
            <person name="Wang M."/>
            <person name="Zhang Z."/>
            <person name="Wang Z."/>
            <person name="Wu H."/>
            <person name="Ma T."/>
            <person name="Liu J."/>
            <person name="Xi Z."/>
        </authorList>
    </citation>
    <scope>NUCLEOTIDE SEQUENCE [LARGE SCALE GENOMIC DNA]</scope>
    <source>
        <strain evidence="1">J267</strain>
        <tissue evidence="1">Leaf</tissue>
    </source>
</reference>